<proteinExistence type="predicted"/>
<dbReference type="EMBL" id="CP024785">
    <property type="protein sequence ID" value="AUB41312.1"/>
    <property type="molecule type" value="Genomic_DNA"/>
</dbReference>
<keyword evidence="2" id="KW-1185">Reference proteome</keyword>
<evidence type="ECO:0000313" key="1">
    <source>
        <dbReference type="EMBL" id="AUB41312.1"/>
    </source>
</evidence>
<organism evidence="1 2">
    <name type="scientific">Nostoc flagelliforme CCNUN1</name>
    <dbReference type="NCBI Taxonomy" id="2038116"/>
    <lineage>
        <taxon>Bacteria</taxon>
        <taxon>Bacillati</taxon>
        <taxon>Cyanobacteriota</taxon>
        <taxon>Cyanophyceae</taxon>
        <taxon>Nostocales</taxon>
        <taxon>Nostocaceae</taxon>
        <taxon>Nostoc</taxon>
    </lineage>
</organism>
<dbReference type="KEGG" id="nfl:COO91_07360"/>
<accession>A0A2K8T0U3</accession>
<reference evidence="1 2" key="1">
    <citation type="submission" date="2017-11" db="EMBL/GenBank/DDBJ databases">
        <title>Complete genome of a free-living desiccation-tolerant cyanobacterium and its photosynthetic adaptation to extreme terrestrial habitat.</title>
        <authorList>
            <person name="Shang J."/>
        </authorList>
    </citation>
    <scope>NUCLEOTIDE SEQUENCE [LARGE SCALE GENOMIC DNA]</scope>
    <source>
        <strain evidence="1 2">CCNUN1</strain>
    </source>
</reference>
<evidence type="ECO:0000313" key="2">
    <source>
        <dbReference type="Proteomes" id="UP000232003"/>
    </source>
</evidence>
<gene>
    <name evidence="1" type="ORF">COO91_07360</name>
</gene>
<sequence>MAIAWAGGGQSNVYSLPTACRRTVGKALQANWLSSFKYFEIYNQCPIPNR</sequence>
<dbReference type="AlphaFoldDB" id="A0A2K8T0U3"/>
<dbReference type="Proteomes" id="UP000232003">
    <property type="component" value="Chromosome"/>
</dbReference>
<name>A0A2K8T0U3_9NOSO</name>
<protein>
    <submittedName>
        <fullName evidence="1">Uncharacterized protein</fullName>
    </submittedName>
</protein>